<organism evidence="1 2">
    <name type="scientific">Agromyces tropicus</name>
    <dbReference type="NCBI Taxonomy" id="555371"/>
    <lineage>
        <taxon>Bacteria</taxon>
        <taxon>Bacillati</taxon>
        <taxon>Actinomycetota</taxon>
        <taxon>Actinomycetes</taxon>
        <taxon>Micrococcales</taxon>
        <taxon>Microbacteriaceae</taxon>
        <taxon>Agromyces</taxon>
    </lineage>
</organism>
<keyword evidence="2" id="KW-1185">Reference proteome</keyword>
<dbReference type="EMBL" id="BAAAPW010000002">
    <property type="protein sequence ID" value="GAA2035906.1"/>
    <property type="molecule type" value="Genomic_DNA"/>
</dbReference>
<protein>
    <recommendedName>
        <fullName evidence="3">Nucleotidyltransferase family protein</fullName>
    </recommendedName>
</protein>
<accession>A0ABN2UEH2</accession>
<evidence type="ECO:0000313" key="2">
    <source>
        <dbReference type="Proteomes" id="UP001501196"/>
    </source>
</evidence>
<dbReference type="Proteomes" id="UP001501196">
    <property type="component" value="Unassembled WGS sequence"/>
</dbReference>
<comment type="caution">
    <text evidence="1">The sequence shown here is derived from an EMBL/GenBank/DDBJ whole genome shotgun (WGS) entry which is preliminary data.</text>
</comment>
<name>A0ABN2UEH2_9MICO</name>
<reference evidence="1 2" key="1">
    <citation type="journal article" date="2019" name="Int. J. Syst. Evol. Microbiol.">
        <title>The Global Catalogue of Microorganisms (GCM) 10K type strain sequencing project: providing services to taxonomists for standard genome sequencing and annotation.</title>
        <authorList>
            <consortium name="The Broad Institute Genomics Platform"/>
            <consortium name="The Broad Institute Genome Sequencing Center for Infectious Disease"/>
            <person name="Wu L."/>
            <person name="Ma J."/>
        </authorList>
    </citation>
    <scope>NUCLEOTIDE SEQUENCE [LARGE SCALE GENOMIC DNA]</scope>
    <source>
        <strain evidence="1 2">JCM 15672</strain>
    </source>
</reference>
<sequence>MSDAPEPPLIELPPLGGAADESWTGVLDLADEVPDGWCLIGGFMVLLHCLERGAVPTRPTDDGDAVVDVRARPTMLRTLTGALVRLGFSADGISADGHQHRWTRGTASIDVLLPDGVGERAGRATGAGGATTLQAPGTTQALDRASLVRVQHGGRVGLIRRPNLLGALVAKAAAVSIPDGVRGQRHIIDFCNLAPLVSARDLRATTPKDRQRLRVMLAKADAHPEHVVGVDGAPEGLRRIALAIER</sequence>
<evidence type="ECO:0000313" key="1">
    <source>
        <dbReference type="EMBL" id="GAA2035906.1"/>
    </source>
</evidence>
<dbReference type="RefSeq" id="WP_344372799.1">
    <property type="nucleotide sequence ID" value="NZ_BAAAPW010000002.1"/>
</dbReference>
<proteinExistence type="predicted"/>
<gene>
    <name evidence="1" type="ORF">GCM10009819_20540</name>
</gene>
<evidence type="ECO:0008006" key="3">
    <source>
        <dbReference type="Google" id="ProtNLM"/>
    </source>
</evidence>